<evidence type="ECO:0000256" key="1">
    <source>
        <dbReference type="SAM" id="Phobius"/>
    </source>
</evidence>
<feature type="transmembrane region" description="Helical" evidence="1">
    <location>
        <begin position="113"/>
        <end position="130"/>
    </location>
</feature>
<accession>L1JTM9</accession>
<organism evidence="2">
    <name type="scientific">Guillardia theta (strain CCMP2712)</name>
    <name type="common">Cryptophyte</name>
    <dbReference type="NCBI Taxonomy" id="905079"/>
    <lineage>
        <taxon>Eukaryota</taxon>
        <taxon>Cryptophyceae</taxon>
        <taxon>Pyrenomonadales</taxon>
        <taxon>Geminigeraceae</taxon>
        <taxon>Guillardia</taxon>
    </lineage>
</organism>
<keyword evidence="1" id="KW-0472">Membrane</keyword>
<keyword evidence="1" id="KW-0812">Transmembrane</keyword>
<evidence type="ECO:0000313" key="3">
    <source>
        <dbReference type="EnsemblProtists" id="EKX51762"/>
    </source>
</evidence>
<dbReference type="PANTHER" id="PTHR36974">
    <property type="entry name" value="MEMBRANE PROTEIN-RELATED"/>
    <property type="match status" value="1"/>
</dbReference>
<feature type="transmembrane region" description="Helical" evidence="1">
    <location>
        <begin position="43"/>
        <end position="66"/>
    </location>
</feature>
<dbReference type="Proteomes" id="UP000011087">
    <property type="component" value="Unassembled WGS sequence"/>
</dbReference>
<dbReference type="GeneID" id="17308547"/>
<sequence length="139" mass="15185">MSLARAGSCIFLGGFYCLASTAHFPQTSSPSTFENYCKIVPPYIPGSAAFHVLWTGVAELALGGWLATSFSPLAARSLFWLTILMTPANVYMFSHDVPLGNVRLSYGLTGTHMLRASAQILLLSWLFWLSKTPAHARQD</sequence>
<name>L1JTM9_GUITC</name>
<protein>
    <recommendedName>
        <fullName evidence="5">DoxX family protein</fullName>
    </recommendedName>
</protein>
<dbReference type="EnsemblProtists" id="EKX51762">
    <property type="protein sequence ID" value="EKX51762"/>
    <property type="gene ID" value="GUITHDRAFT_150798"/>
</dbReference>
<dbReference type="RefSeq" id="XP_005838742.1">
    <property type="nucleotide sequence ID" value="XM_005838685.1"/>
</dbReference>
<feature type="transmembrane region" description="Helical" evidence="1">
    <location>
        <begin position="73"/>
        <end position="93"/>
    </location>
</feature>
<dbReference type="HOGENOM" id="CLU_1848876_0_0_1"/>
<keyword evidence="4" id="KW-1185">Reference proteome</keyword>
<reference evidence="3" key="3">
    <citation type="submission" date="2015-06" db="UniProtKB">
        <authorList>
            <consortium name="EnsemblProtists"/>
        </authorList>
    </citation>
    <scope>IDENTIFICATION</scope>
</reference>
<reference evidence="4" key="2">
    <citation type="submission" date="2012-11" db="EMBL/GenBank/DDBJ databases">
        <authorList>
            <person name="Kuo A."/>
            <person name="Curtis B.A."/>
            <person name="Tanifuji G."/>
            <person name="Burki F."/>
            <person name="Gruber A."/>
            <person name="Irimia M."/>
            <person name="Maruyama S."/>
            <person name="Arias M.C."/>
            <person name="Ball S.G."/>
            <person name="Gile G.H."/>
            <person name="Hirakawa Y."/>
            <person name="Hopkins J.F."/>
            <person name="Rensing S.A."/>
            <person name="Schmutz J."/>
            <person name="Symeonidi A."/>
            <person name="Elias M."/>
            <person name="Eveleigh R.J."/>
            <person name="Herman E.K."/>
            <person name="Klute M.J."/>
            <person name="Nakayama T."/>
            <person name="Obornik M."/>
            <person name="Reyes-Prieto A."/>
            <person name="Armbrust E.V."/>
            <person name="Aves S.J."/>
            <person name="Beiko R.G."/>
            <person name="Coutinho P."/>
            <person name="Dacks J.B."/>
            <person name="Durnford D.G."/>
            <person name="Fast N.M."/>
            <person name="Green B.R."/>
            <person name="Grisdale C."/>
            <person name="Hempe F."/>
            <person name="Henrissat B."/>
            <person name="Hoppner M.P."/>
            <person name="Ishida K.-I."/>
            <person name="Kim E."/>
            <person name="Koreny L."/>
            <person name="Kroth P.G."/>
            <person name="Liu Y."/>
            <person name="Malik S.-B."/>
            <person name="Maier U.G."/>
            <person name="McRose D."/>
            <person name="Mock T."/>
            <person name="Neilson J.A."/>
            <person name="Onodera N.T."/>
            <person name="Poole A.M."/>
            <person name="Pritham E.J."/>
            <person name="Richards T.A."/>
            <person name="Rocap G."/>
            <person name="Roy S.W."/>
            <person name="Sarai C."/>
            <person name="Schaack S."/>
            <person name="Shirato S."/>
            <person name="Slamovits C.H."/>
            <person name="Spencer D.F."/>
            <person name="Suzuki S."/>
            <person name="Worden A.Z."/>
            <person name="Zauner S."/>
            <person name="Barry K."/>
            <person name="Bell C."/>
            <person name="Bharti A.K."/>
            <person name="Crow J.A."/>
            <person name="Grimwood J."/>
            <person name="Kramer R."/>
            <person name="Lindquist E."/>
            <person name="Lucas S."/>
            <person name="Salamov A."/>
            <person name="McFadden G.I."/>
            <person name="Lane C.E."/>
            <person name="Keeling P.J."/>
            <person name="Gray M.W."/>
            <person name="Grigoriev I.V."/>
            <person name="Archibald J.M."/>
        </authorList>
    </citation>
    <scope>NUCLEOTIDE SEQUENCE</scope>
    <source>
        <strain evidence="4">CCMP2712</strain>
    </source>
</reference>
<gene>
    <name evidence="2" type="ORF">GUITHDRAFT_150798</name>
</gene>
<dbReference type="EMBL" id="JH992974">
    <property type="protein sequence ID" value="EKX51762.1"/>
    <property type="molecule type" value="Genomic_DNA"/>
</dbReference>
<evidence type="ECO:0000313" key="4">
    <source>
        <dbReference type="Proteomes" id="UP000011087"/>
    </source>
</evidence>
<evidence type="ECO:0000313" key="2">
    <source>
        <dbReference type="EMBL" id="EKX51762.1"/>
    </source>
</evidence>
<dbReference type="AlphaFoldDB" id="L1JTM9"/>
<dbReference type="PANTHER" id="PTHR36974:SF1">
    <property type="entry name" value="DOXX FAMILY MEMBRANE PROTEIN"/>
    <property type="match status" value="1"/>
</dbReference>
<dbReference type="PaxDb" id="55529-EKX51762"/>
<dbReference type="KEGG" id="gtt:GUITHDRAFT_150798"/>
<reference evidence="2 4" key="1">
    <citation type="journal article" date="2012" name="Nature">
        <title>Algal genomes reveal evolutionary mosaicism and the fate of nucleomorphs.</title>
        <authorList>
            <consortium name="DOE Joint Genome Institute"/>
            <person name="Curtis B.A."/>
            <person name="Tanifuji G."/>
            <person name="Burki F."/>
            <person name="Gruber A."/>
            <person name="Irimia M."/>
            <person name="Maruyama S."/>
            <person name="Arias M.C."/>
            <person name="Ball S.G."/>
            <person name="Gile G.H."/>
            <person name="Hirakawa Y."/>
            <person name="Hopkins J.F."/>
            <person name="Kuo A."/>
            <person name="Rensing S.A."/>
            <person name="Schmutz J."/>
            <person name="Symeonidi A."/>
            <person name="Elias M."/>
            <person name="Eveleigh R.J."/>
            <person name="Herman E.K."/>
            <person name="Klute M.J."/>
            <person name="Nakayama T."/>
            <person name="Obornik M."/>
            <person name="Reyes-Prieto A."/>
            <person name="Armbrust E.V."/>
            <person name="Aves S.J."/>
            <person name="Beiko R.G."/>
            <person name="Coutinho P."/>
            <person name="Dacks J.B."/>
            <person name="Durnford D.G."/>
            <person name="Fast N.M."/>
            <person name="Green B.R."/>
            <person name="Grisdale C.J."/>
            <person name="Hempel F."/>
            <person name="Henrissat B."/>
            <person name="Hoppner M.P."/>
            <person name="Ishida K."/>
            <person name="Kim E."/>
            <person name="Koreny L."/>
            <person name="Kroth P.G."/>
            <person name="Liu Y."/>
            <person name="Malik S.B."/>
            <person name="Maier U.G."/>
            <person name="McRose D."/>
            <person name="Mock T."/>
            <person name="Neilson J.A."/>
            <person name="Onodera N.T."/>
            <person name="Poole A.M."/>
            <person name="Pritham E.J."/>
            <person name="Richards T.A."/>
            <person name="Rocap G."/>
            <person name="Roy S.W."/>
            <person name="Sarai C."/>
            <person name="Schaack S."/>
            <person name="Shirato S."/>
            <person name="Slamovits C.H."/>
            <person name="Spencer D.F."/>
            <person name="Suzuki S."/>
            <person name="Worden A.Z."/>
            <person name="Zauner S."/>
            <person name="Barry K."/>
            <person name="Bell C."/>
            <person name="Bharti A.K."/>
            <person name="Crow J.A."/>
            <person name="Grimwood J."/>
            <person name="Kramer R."/>
            <person name="Lindquist E."/>
            <person name="Lucas S."/>
            <person name="Salamov A."/>
            <person name="McFadden G.I."/>
            <person name="Lane C.E."/>
            <person name="Keeling P.J."/>
            <person name="Gray M.W."/>
            <person name="Grigoriev I.V."/>
            <person name="Archibald J.M."/>
        </authorList>
    </citation>
    <scope>NUCLEOTIDE SEQUENCE</scope>
    <source>
        <strain evidence="2 4">CCMP2712</strain>
    </source>
</reference>
<keyword evidence="1" id="KW-1133">Transmembrane helix</keyword>
<dbReference type="OrthoDB" id="533393at2759"/>
<proteinExistence type="predicted"/>
<evidence type="ECO:0008006" key="5">
    <source>
        <dbReference type="Google" id="ProtNLM"/>
    </source>
</evidence>